<dbReference type="InterPro" id="IPR051552">
    <property type="entry name" value="HptR"/>
</dbReference>
<reference evidence="11 12" key="1">
    <citation type="submission" date="2022-10" db="EMBL/GenBank/DDBJ databases">
        <title>Draft genome assembly of moderately radiation resistant bacterium Metabacillus halosaccharovorans.</title>
        <authorList>
            <person name="Pal S."/>
            <person name="Gopinathan A."/>
        </authorList>
    </citation>
    <scope>NUCLEOTIDE SEQUENCE [LARGE SCALE GENOMIC DNA]</scope>
    <source>
        <strain evidence="11 12">VITHBRA001</strain>
    </source>
</reference>
<feature type="modified residue" description="4-aspartylphosphate" evidence="8">
    <location>
        <position position="59"/>
    </location>
</feature>
<dbReference type="PROSITE" id="PS01124">
    <property type="entry name" value="HTH_ARAC_FAMILY_2"/>
    <property type="match status" value="1"/>
</dbReference>
<dbReference type="InterPro" id="IPR018062">
    <property type="entry name" value="HTH_AraC-typ_CS"/>
</dbReference>
<dbReference type="PANTHER" id="PTHR42713">
    <property type="entry name" value="HISTIDINE KINASE-RELATED"/>
    <property type="match status" value="1"/>
</dbReference>
<evidence type="ECO:0000256" key="5">
    <source>
        <dbReference type="ARBA" id="ARBA00023015"/>
    </source>
</evidence>
<keyword evidence="3 8" id="KW-0597">Phosphoprotein</keyword>
<dbReference type="Proteomes" id="UP001526147">
    <property type="component" value="Unassembled WGS sequence"/>
</dbReference>
<evidence type="ECO:0000259" key="10">
    <source>
        <dbReference type="PROSITE" id="PS50110"/>
    </source>
</evidence>
<dbReference type="PANTHER" id="PTHR42713:SF3">
    <property type="entry name" value="TRANSCRIPTIONAL REGULATORY PROTEIN HPTR"/>
    <property type="match status" value="1"/>
</dbReference>
<dbReference type="Pfam" id="PF00072">
    <property type="entry name" value="Response_reg"/>
    <property type="match status" value="1"/>
</dbReference>
<dbReference type="Gene3D" id="3.40.50.2300">
    <property type="match status" value="1"/>
</dbReference>
<keyword evidence="4" id="KW-0902">Two-component regulatory system</keyword>
<evidence type="ECO:0000256" key="3">
    <source>
        <dbReference type="ARBA" id="ARBA00022553"/>
    </source>
</evidence>
<feature type="domain" description="HTH araC/xylS-type" evidence="9">
    <location>
        <begin position="399"/>
        <end position="497"/>
    </location>
</feature>
<dbReference type="CDD" id="cd17536">
    <property type="entry name" value="REC_YesN-like"/>
    <property type="match status" value="1"/>
</dbReference>
<evidence type="ECO:0000256" key="4">
    <source>
        <dbReference type="ARBA" id="ARBA00023012"/>
    </source>
</evidence>
<dbReference type="SUPFAM" id="SSF52172">
    <property type="entry name" value="CheY-like"/>
    <property type="match status" value="1"/>
</dbReference>
<dbReference type="Pfam" id="PF12833">
    <property type="entry name" value="HTH_18"/>
    <property type="match status" value="1"/>
</dbReference>
<comment type="subcellular location">
    <subcellularLocation>
        <location evidence="1">Cytoplasm</location>
    </subcellularLocation>
</comment>
<keyword evidence="6" id="KW-0238">DNA-binding</keyword>
<dbReference type="SMART" id="SM00342">
    <property type="entry name" value="HTH_ARAC"/>
    <property type="match status" value="1"/>
</dbReference>
<dbReference type="InterPro" id="IPR018060">
    <property type="entry name" value="HTH_AraC"/>
</dbReference>
<sequence>MKSINLKLLIVDDEPIICQGLKMTVPWHELGVEVVGEAYDGENALRIVRETHVDIILTDVNMPVMDGLKLTEKVLGDFPHIKMIIISGYDEFEYAQRALRLGVKDYLLKPVDIEELITLVNAIQKDMVEKNNKEIVLGMEQLLSSLVMKQDIDADFDFNGYQFLCSEIKDYASTINNKDKLLIKETWKKNIRDQLQKKGFLSVSAFIDENRLLTCTRPPVEFEQLTKCFKETADNIRNELGINISICYSPIIKDSKQLFTTYDHLIKGIKFAHCLDKSVFRVSDIPNQTTEIDQSKLERRLGQFLSEKEPQVQSCVEDIFSCFVGGNWLLEDVVTHLKEAETSVLTYFPELQSRIMSKDINLTVYNSYNELRKLFKEDIEFYLKHQQTTDQSSQHWVIMKAIKYMKDHYASDLKASEVADVINVSPNYFSHLIKQETGKHFNDYLHEIRLKQAMILLKETPYRVFEIAEMVGYKDYKYFVHIFKKSTSTTPTKYRNVVTSLDVK</sequence>
<keyword evidence="5" id="KW-0805">Transcription regulation</keyword>
<dbReference type="RefSeq" id="WP_264144726.1">
    <property type="nucleotide sequence ID" value="NZ_JAOYEY010000051.1"/>
</dbReference>
<name>A0ABT3DP50_9BACI</name>
<dbReference type="InterPro" id="IPR009057">
    <property type="entry name" value="Homeodomain-like_sf"/>
</dbReference>
<evidence type="ECO:0000256" key="1">
    <source>
        <dbReference type="ARBA" id="ARBA00004496"/>
    </source>
</evidence>
<keyword evidence="7" id="KW-0804">Transcription</keyword>
<evidence type="ECO:0000313" key="11">
    <source>
        <dbReference type="EMBL" id="MCV9888684.1"/>
    </source>
</evidence>
<feature type="domain" description="Response regulatory" evidence="10">
    <location>
        <begin position="7"/>
        <end position="124"/>
    </location>
</feature>
<dbReference type="EMBL" id="JAOYEY010000051">
    <property type="protein sequence ID" value="MCV9888684.1"/>
    <property type="molecule type" value="Genomic_DNA"/>
</dbReference>
<evidence type="ECO:0000256" key="2">
    <source>
        <dbReference type="ARBA" id="ARBA00022490"/>
    </source>
</evidence>
<gene>
    <name evidence="11" type="ORF">OIH86_23810</name>
</gene>
<comment type="caution">
    <text evidence="11">The sequence shown here is derived from an EMBL/GenBank/DDBJ whole genome shotgun (WGS) entry which is preliminary data.</text>
</comment>
<evidence type="ECO:0000256" key="8">
    <source>
        <dbReference type="PROSITE-ProRule" id="PRU00169"/>
    </source>
</evidence>
<dbReference type="SMART" id="SM00448">
    <property type="entry name" value="REC"/>
    <property type="match status" value="1"/>
</dbReference>
<protein>
    <submittedName>
        <fullName evidence="11">Response regulator</fullName>
    </submittedName>
</protein>
<dbReference type="SUPFAM" id="SSF46689">
    <property type="entry name" value="Homeodomain-like"/>
    <property type="match status" value="2"/>
</dbReference>
<keyword evidence="12" id="KW-1185">Reference proteome</keyword>
<evidence type="ECO:0000256" key="6">
    <source>
        <dbReference type="ARBA" id="ARBA00023125"/>
    </source>
</evidence>
<proteinExistence type="predicted"/>
<dbReference type="PROSITE" id="PS00041">
    <property type="entry name" value="HTH_ARAC_FAMILY_1"/>
    <property type="match status" value="1"/>
</dbReference>
<dbReference type="InterPro" id="IPR001789">
    <property type="entry name" value="Sig_transdc_resp-reg_receiver"/>
</dbReference>
<accession>A0ABT3DP50</accession>
<evidence type="ECO:0000313" key="12">
    <source>
        <dbReference type="Proteomes" id="UP001526147"/>
    </source>
</evidence>
<dbReference type="PROSITE" id="PS50110">
    <property type="entry name" value="RESPONSE_REGULATORY"/>
    <property type="match status" value="1"/>
</dbReference>
<evidence type="ECO:0000259" key="9">
    <source>
        <dbReference type="PROSITE" id="PS01124"/>
    </source>
</evidence>
<evidence type="ECO:0000256" key="7">
    <source>
        <dbReference type="ARBA" id="ARBA00023163"/>
    </source>
</evidence>
<organism evidence="11 12">
    <name type="scientific">Metabacillus halosaccharovorans</name>
    <dbReference type="NCBI Taxonomy" id="930124"/>
    <lineage>
        <taxon>Bacteria</taxon>
        <taxon>Bacillati</taxon>
        <taxon>Bacillota</taxon>
        <taxon>Bacilli</taxon>
        <taxon>Bacillales</taxon>
        <taxon>Bacillaceae</taxon>
        <taxon>Metabacillus</taxon>
    </lineage>
</organism>
<dbReference type="Gene3D" id="1.10.10.60">
    <property type="entry name" value="Homeodomain-like"/>
    <property type="match status" value="2"/>
</dbReference>
<dbReference type="InterPro" id="IPR011006">
    <property type="entry name" value="CheY-like_superfamily"/>
</dbReference>
<keyword evidence="2" id="KW-0963">Cytoplasm</keyword>